<feature type="compositionally biased region" description="Polar residues" evidence="1">
    <location>
        <begin position="9"/>
        <end position="20"/>
    </location>
</feature>
<dbReference type="Proteomes" id="UP000070504">
    <property type="component" value="Unassembled WGS sequence"/>
</dbReference>
<sequence>MKSDKNKGPSITSGKTSFRSLTGPIHSIRNLGQLGKVRTDRATLSKRIFQEEVVPRRVGGLAVKAFGDLRLDSPQDTKKYSQERGKRIIEDNSRLDPVFRPVG</sequence>
<feature type="region of interest" description="Disordered" evidence="1">
    <location>
        <begin position="1"/>
        <end position="22"/>
    </location>
</feature>
<evidence type="ECO:0000313" key="2">
    <source>
        <dbReference type="EMBL" id="KXB06945.1"/>
    </source>
</evidence>
<evidence type="ECO:0000313" key="3">
    <source>
        <dbReference type="Proteomes" id="UP000070504"/>
    </source>
</evidence>
<feature type="region of interest" description="Disordered" evidence="1">
    <location>
        <begin position="74"/>
        <end position="103"/>
    </location>
</feature>
<dbReference type="EMBL" id="LHYH01000018">
    <property type="protein sequence ID" value="KXB06945.1"/>
    <property type="molecule type" value="Genomic_DNA"/>
</dbReference>
<protein>
    <submittedName>
        <fullName evidence="2">Uncharacterized protein</fullName>
    </submittedName>
</protein>
<keyword evidence="3" id="KW-1185">Reference proteome</keyword>
<accession>A0A133VKI2</accession>
<comment type="caution">
    <text evidence="2">The sequence shown here is derived from an EMBL/GenBank/DDBJ whole genome shotgun (WGS) entry which is preliminary data.</text>
</comment>
<feature type="compositionally biased region" description="Basic and acidic residues" evidence="1">
    <location>
        <begin position="74"/>
        <end position="94"/>
    </location>
</feature>
<name>A0A133VKI2_9EURY</name>
<dbReference type="AlphaFoldDB" id="A0A133VKI2"/>
<evidence type="ECO:0000256" key="1">
    <source>
        <dbReference type="SAM" id="MobiDB-lite"/>
    </source>
</evidence>
<reference evidence="2 3" key="1">
    <citation type="journal article" date="2016" name="Sci. Rep.">
        <title>Metabolic traits of an uncultured archaeal lineage -MSBL1- from brine pools of the Red Sea.</title>
        <authorList>
            <person name="Mwirichia R."/>
            <person name="Alam I."/>
            <person name="Rashid M."/>
            <person name="Vinu M."/>
            <person name="Ba-Alawi W."/>
            <person name="Anthony Kamau A."/>
            <person name="Kamanda Ngugi D."/>
            <person name="Goker M."/>
            <person name="Klenk H.P."/>
            <person name="Bajic V."/>
            <person name="Stingl U."/>
        </authorList>
    </citation>
    <scope>NUCLEOTIDE SEQUENCE [LARGE SCALE GENOMIC DNA]</scope>
    <source>
        <strain evidence="2">SCGC-AAA382K21</strain>
    </source>
</reference>
<organism evidence="2 3">
    <name type="scientific">candidate division MSBL1 archaeon SCGC-AAA382K21</name>
    <dbReference type="NCBI Taxonomy" id="1698283"/>
    <lineage>
        <taxon>Archaea</taxon>
        <taxon>Methanobacteriati</taxon>
        <taxon>Methanobacteriota</taxon>
        <taxon>candidate division MSBL1</taxon>
    </lineage>
</organism>
<proteinExistence type="predicted"/>
<gene>
    <name evidence="2" type="ORF">AKJ54_00910</name>
</gene>